<name>A0ABN1GP93_9ACTN</name>
<dbReference type="InterPro" id="IPR014942">
    <property type="entry name" value="AbiEii"/>
</dbReference>
<evidence type="ECO:0000313" key="2">
    <source>
        <dbReference type="Proteomes" id="UP001500957"/>
    </source>
</evidence>
<proteinExistence type="predicted"/>
<accession>A0ABN1GP93</accession>
<comment type="caution">
    <text evidence="1">The sequence shown here is derived from an EMBL/GenBank/DDBJ whole genome shotgun (WGS) entry which is preliminary data.</text>
</comment>
<evidence type="ECO:0000313" key="1">
    <source>
        <dbReference type="EMBL" id="GAA0615199.1"/>
    </source>
</evidence>
<sequence>MSRYDKPPSNLRSLRDRLTQTAQREGLVFGRLQQHVAVLVVAQFASRSAGDTGPPMLLVKGGSSLELRCGVADSRTSRDLDVVARRDLAEVHERLAEAGERGWSGFTATFTAPEEIEVPGLPIKPRRFVAKLSYRGQPFASVPIEAAAVEAGNALSFDAISSEALSLIGIPGAGAIPCMTVPWQIAQKLHACTATLSPPKSNDRAHDLVDLQLLEALLGEVELHETRAACIAVFATRAQQSWPPAISVYPHWAAIYQRALEGLDHLDLAATVDEAADHVGD</sequence>
<organism evidence="1 2">
    <name type="scientific">Sporichthya brevicatena</name>
    <dbReference type="NCBI Taxonomy" id="171442"/>
    <lineage>
        <taxon>Bacteria</taxon>
        <taxon>Bacillati</taxon>
        <taxon>Actinomycetota</taxon>
        <taxon>Actinomycetes</taxon>
        <taxon>Sporichthyales</taxon>
        <taxon>Sporichthyaceae</taxon>
        <taxon>Sporichthya</taxon>
    </lineage>
</organism>
<reference evidence="1 2" key="1">
    <citation type="journal article" date="2019" name="Int. J. Syst. Evol. Microbiol.">
        <title>The Global Catalogue of Microorganisms (GCM) 10K type strain sequencing project: providing services to taxonomists for standard genome sequencing and annotation.</title>
        <authorList>
            <consortium name="The Broad Institute Genomics Platform"/>
            <consortium name="The Broad Institute Genome Sequencing Center for Infectious Disease"/>
            <person name="Wu L."/>
            <person name="Ma J."/>
        </authorList>
    </citation>
    <scope>NUCLEOTIDE SEQUENCE [LARGE SCALE GENOMIC DNA]</scope>
    <source>
        <strain evidence="1 2">JCM 10671</strain>
    </source>
</reference>
<protein>
    <submittedName>
        <fullName evidence="1">Nucleotidyl transferase AbiEii/AbiGii toxin family protein</fullName>
    </submittedName>
</protein>
<keyword evidence="1" id="KW-0808">Transferase</keyword>
<keyword evidence="2" id="KW-1185">Reference proteome</keyword>
<dbReference type="GO" id="GO:0016740">
    <property type="term" value="F:transferase activity"/>
    <property type="evidence" value="ECO:0007669"/>
    <property type="project" value="UniProtKB-KW"/>
</dbReference>
<gene>
    <name evidence="1" type="ORF">GCM10009547_16390</name>
</gene>
<dbReference type="Pfam" id="PF08843">
    <property type="entry name" value="AbiEii"/>
    <property type="match status" value="1"/>
</dbReference>
<dbReference type="EMBL" id="BAAAHE010000011">
    <property type="protein sequence ID" value="GAA0615199.1"/>
    <property type="molecule type" value="Genomic_DNA"/>
</dbReference>
<dbReference type="RefSeq" id="WP_344603474.1">
    <property type="nucleotide sequence ID" value="NZ_BAAAHE010000011.1"/>
</dbReference>
<dbReference type="Proteomes" id="UP001500957">
    <property type="component" value="Unassembled WGS sequence"/>
</dbReference>